<name>A0A2X3F3L2_KLEPN</name>
<evidence type="ECO:0000313" key="2">
    <source>
        <dbReference type="EMBL" id="SQC41864.1"/>
    </source>
</evidence>
<protein>
    <submittedName>
        <fullName evidence="2">Putative family 5 extracellular solute-binding protein</fullName>
    </submittedName>
</protein>
<dbReference type="EMBL" id="UAWQ01000007">
    <property type="protein sequence ID" value="SQC41864.1"/>
    <property type="molecule type" value="Genomic_DNA"/>
</dbReference>
<proteinExistence type="predicted"/>
<feature type="signal peptide" evidence="1">
    <location>
        <begin position="1"/>
        <end position="32"/>
    </location>
</feature>
<dbReference type="AlphaFoldDB" id="A0A2X3F3L2"/>
<organism evidence="2 3">
    <name type="scientific">Klebsiella pneumoniae</name>
    <dbReference type="NCBI Taxonomy" id="573"/>
    <lineage>
        <taxon>Bacteria</taxon>
        <taxon>Pseudomonadati</taxon>
        <taxon>Pseudomonadota</taxon>
        <taxon>Gammaproteobacteria</taxon>
        <taxon>Enterobacterales</taxon>
        <taxon>Enterobacteriaceae</taxon>
        <taxon>Klebsiella/Raoultella group</taxon>
        <taxon>Klebsiella</taxon>
        <taxon>Klebsiella pneumoniae complex</taxon>
    </lineage>
</organism>
<keyword evidence="1" id="KW-0732">Signal</keyword>
<sequence>MHKKTLFSRAGRLAVAVSGALALAGAALPANASTLRIAMTAADIPLTLGQPDQGYEGNRFTGIPLYDALVEWDLSQGEKPSGLVPGWRPSGTSIRRIPAAGFSPCVRGEVS</sequence>
<dbReference type="Proteomes" id="UP000251721">
    <property type="component" value="Unassembled WGS sequence"/>
</dbReference>
<gene>
    <name evidence="2" type="ORF">NCTC13465_01125</name>
</gene>
<accession>A0A2X3F3L2</accession>
<evidence type="ECO:0000313" key="3">
    <source>
        <dbReference type="Proteomes" id="UP000251721"/>
    </source>
</evidence>
<evidence type="ECO:0000256" key="1">
    <source>
        <dbReference type="SAM" id="SignalP"/>
    </source>
</evidence>
<reference evidence="2 3" key="1">
    <citation type="submission" date="2018-06" db="EMBL/GenBank/DDBJ databases">
        <authorList>
            <consortium name="Pathogen Informatics"/>
            <person name="Doyle S."/>
        </authorList>
    </citation>
    <scope>NUCLEOTIDE SEQUENCE [LARGE SCALE GENOMIC DNA]</scope>
    <source>
        <strain evidence="2 3">NCTC13465</strain>
    </source>
</reference>
<feature type="chain" id="PRO_5015980761" evidence="1">
    <location>
        <begin position="33"/>
        <end position="111"/>
    </location>
</feature>